<evidence type="ECO:0000313" key="3">
    <source>
        <dbReference type="EMBL" id="CAK7323783.1"/>
    </source>
</evidence>
<dbReference type="EMBL" id="CAWUPB010000131">
    <property type="protein sequence ID" value="CAK7323783.1"/>
    <property type="molecule type" value="Genomic_DNA"/>
</dbReference>
<reference evidence="3 4" key="1">
    <citation type="submission" date="2024-01" db="EMBL/GenBank/DDBJ databases">
        <authorList>
            <person name="Waweru B."/>
        </authorList>
    </citation>
    <scope>NUCLEOTIDE SEQUENCE [LARGE SCALE GENOMIC DNA]</scope>
</reference>
<protein>
    <recommendedName>
        <fullName evidence="5">Transmembrane protein</fullName>
    </recommendedName>
</protein>
<keyword evidence="4" id="KW-1185">Reference proteome</keyword>
<dbReference type="PANTHER" id="PTHR35463:SF11">
    <property type="entry name" value="TRANSMEMBRANE PROTEIN"/>
    <property type="match status" value="1"/>
</dbReference>
<feature type="signal peptide" evidence="2">
    <location>
        <begin position="1"/>
        <end position="24"/>
    </location>
</feature>
<name>A0AAV1QRZ0_9ROSI</name>
<feature type="region of interest" description="Disordered" evidence="1">
    <location>
        <begin position="118"/>
        <end position="161"/>
    </location>
</feature>
<dbReference type="AlphaFoldDB" id="A0AAV1QRZ0"/>
<gene>
    <name evidence="3" type="ORF">DCAF_LOCUS1413</name>
</gene>
<keyword evidence="2" id="KW-0732">Signal</keyword>
<sequence length="161" mass="17518">MDRLRRCTILVLFLFLLISEIAHGQQAPVDLENAQRSNIFSKIIGSLFSSSANPPATTNAGTGTSFWDKVRTVFNQAQASIFPPNLDFRGRDEALGHGDATGTGEKMKEAVAKSVEKGKATVEDSARSAAKIASETLQKTKEKVKKSLSGHERETKPQDEL</sequence>
<feature type="chain" id="PRO_5043976574" description="Transmembrane protein" evidence="2">
    <location>
        <begin position="25"/>
        <end position="161"/>
    </location>
</feature>
<evidence type="ECO:0000256" key="1">
    <source>
        <dbReference type="SAM" id="MobiDB-lite"/>
    </source>
</evidence>
<comment type="caution">
    <text evidence="3">The sequence shown here is derived from an EMBL/GenBank/DDBJ whole genome shotgun (WGS) entry which is preliminary data.</text>
</comment>
<accession>A0AAV1QRZ0</accession>
<evidence type="ECO:0000256" key="2">
    <source>
        <dbReference type="SAM" id="SignalP"/>
    </source>
</evidence>
<proteinExistence type="predicted"/>
<evidence type="ECO:0008006" key="5">
    <source>
        <dbReference type="Google" id="ProtNLM"/>
    </source>
</evidence>
<evidence type="ECO:0000313" key="4">
    <source>
        <dbReference type="Proteomes" id="UP001314170"/>
    </source>
</evidence>
<dbReference type="PANTHER" id="PTHR35463">
    <property type="entry name" value="TRANSMEMBRANE PROTEIN"/>
    <property type="match status" value="1"/>
</dbReference>
<dbReference type="Proteomes" id="UP001314170">
    <property type="component" value="Unassembled WGS sequence"/>
</dbReference>
<feature type="compositionally biased region" description="Basic and acidic residues" evidence="1">
    <location>
        <begin position="149"/>
        <end position="161"/>
    </location>
</feature>
<organism evidence="3 4">
    <name type="scientific">Dovyalis caffra</name>
    <dbReference type="NCBI Taxonomy" id="77055"/>
    <lineage>
        <taxon>Eukaryota</taxon>
        <taxon>Viridiplantae</taxon>
        <taxon>Streptophyta</taxon>
        <taxon>Embryophyta</taxon>
        <taxon>Tracheophyta</taxon>
        <taxon>Spermatophyta</taxon>
        <taxon>Magnoliopsida</taxon>
        <taxon>eudicotyledons</taxon>
        <taxon>Gunneridae</taxon>
        <taxon>Pentapetalae</taxon>
        <taxon>rosids</taxon>
        <taxon>fabids</taxon>
        <taxon>Malpighiales</taxon>
        <taxon>Salicaceae</taxon>
        <taxon>Flacourtieae</taxon>
        <taxon>Dovyalis</taxon>
    </lineage>
</organism>